<keyword evidence="10" id="KW-1185">Reference proteome</keyword>
<keyword evidence="8" id="KW-0732">Signal</keyword>
<evidence type="ECO:0000256" key="7">
    <source>
        <dbReference type="SAM" id="Phobius"/>
    </source>
</evidence>
<evidence type="ECO:0000256" key="5">
    <source>
        <dbReference type="ARBA" id="ARBA00023136"/>
    </source>
</evidence>
<dbReference type="GO" id="GO:0015137">
    <property type="term" value="F:citrate transmembrane transporter activity"/>
    <property type="evidence" value="ECO:0007669"/>
    <property type="project" value="TreeGrafter"/>
</dbReference>
<keyword evidence="6" id="KW-0813">Transport</keyword>
<evidence type="ECO:0000256" key="6">
    <source>
        <dbReference type="ARBA" id="ARBA00023201"/>
    </source>
</evidence>
<keyword evidence="6" id="KW-0915">Sodium</keyword>
<evidence type="ECO:0000313" key="10">
    <source>
        <dbReference type="Proteomes" id="UP001108240"/>
    </source>
</evidence>
<evidence type="ECO:0000256" key="3">
    <source>
        <dbReference type="ARBA" id="ARBA00022692"/>
    </source>
</evidence>
<evidence type="ECO:0000313" key="9">
    <source>
        <dbReference type="Ensembl" id="ENSCCRP00000172053.1"/>
    </source>
</evidence>
<feature type="transmembrane region" description="Helical" evidence="7">
    <location>
        <begin position="65"/>
        <end position="89"/>
    </location>
</feature>
<comment type="subcellular location">
    <subcellularLocation>
        <location evidence="1">Membrane</location>
        <topology evidence="1">Multi-pass membrane protein</topology>
    </subcellularLocation>
</comment>
<name>A0A9J8CR69_CYPCA</name>
<dbReference type="Ensembl" id="ENSCCRT00000150990.1">
    <property type="protein sequence ID" value="ENSCCRP00000172053.1"/>
    <property type="gene ID" value="ENSCCRG00000076529.1"/>
</dbReference>
<organism evidence="9 10">
    <name type="scientific">Cyprinus carpio carpio</name>
    <dbReference type="NCBI Taxonomy" id="630221"/>
    <lineage>
        <taxon>Eukaryota</taxon>
        <taxon>Metazoa</taxon>
        <taxon>Chordata</taxon>
        <taxon>Craniata</taxon>
        <taxon>Vertebrata</taxon>
        <taxon>Euteleostomi</taxon>
        <taxon>Actinopterygii</taxon>
        <taxon>Neopterygii</taxon>
        <taxon>Teleostei</taxon>
        <taxon>Ostariophysi</taxon>
        <taxon>Cypriniformes</taxon>
        <taxon>Cyprinidae</taxon>
        <taxon>Cyprininae</taxon>
        <taxon>Cyprinus</taxon>
    </lineage>
</organism>
<dbReference type="PANTHER" id="PTHR10283:SF62">
    <property type="entry name" value="NA(+)_DICARBOXYLATE COTRANSPORTER 3"/>
    <property type="match status" value="1"/>
</dbReference>
<sequence>MSTTHFTSTIMIRVIVFALSHNIVFGNDQPTFVTAGCRDDITLHCTFLQNCQNYTSITWYKEGKCLYVVLLMAVYWCTEALPLAVTAMLPVCLFPTMGILPSKKVCVQYFLETNFLFLSGLVMASAIEEWGLHRRVALKVLKIVGVKPAWLILGMMITSSFLSMWLSNTATTAMMLPIANAILESLFGNVETLKENCKDKSDPEGDSQVKMHVLHFEKQMLATEDRPDWTDRSEQKNLEEARREAQYQMKVWKGFLICIPYSASIGGTATLTGTAPNLILVGQLKSYFPECDLINFGSWFVFAFPLMLLFLILGWIWIAFLYGGLNTRLCISKHDEREATEAKATAVIDEDYKKLGPIKFAEVSIAFFFILFAVLLFTRDPKFITGWSTFFNKGYVSDAVTGVIIISILFFFPSQRPSLHWWFDSRASNTPYVPLLSWRKAQECVPWNIILLLGGGFAMAKGCEESGLAVWIGKHLQPLTQVPPSVAVILITAFIACFTEIASNMATIIIFLPVIAELAIHVKVNPLYFMIPATTGCSYAFMLPVSTPPNSIAFASGHLMVKDMVKTGFVMNILGILCVSLAMNTWGLHMFNLHTYPDWARPLNASSASVATYTIATMNMTG</sequence>
<dbReference type="GO" id="GO:0017153">
    <property type="term" value="F:sodium:dicarboxylate symporter activity"/>
    <property type="evidence" value="ECO:0007669"/>
    <property type="project" value="TreeGrafter"/>
</dbReference>
<feature type="transmembrane region" description="Helical" evidence="7">
    <location>
        <begin position="360"/>
        <end position="378"/>
    </location>
</feature>
<proteinExistence type="inferred from homology"/>
<dbReference type="GO" id="GO:0005886">
    <property type="term" value="C:plasma membrane"/>
    <property type="evidence" value="ECO:0007669"/>
    <property type="project" value="TreeGrafter"/>
</dbReference>
<dbReference type="CDD" id="cd01115">
    <property type="entry name" value="SLC13_permease"/>
    <property type="match status" value="1"/>
</dbReference>
<keyword evidence="6" id="KW-0406">Ion transport</keyword>
<dbReference type="Pfam" id="PF00939">
    <property type="entry name" value="Na_sulph_symp"/>
    <property type="match status" value="1"/>
</dbReference>
<dbReference type="Proteomes" id="UP001108240">
    <property type="component" value="Unplaced"/>
</dbReference>
<feature type="transmembrane region" description="Helical" evidence="7">
    <location>
        <begin position="293"/>
        <end position="318"/>
    </location>
</feature>
<dbReference type="AlphaFoldDB" id="A0A9J8CR69"/>
<keyword evidence="6" id="KW-0739">Sodium transport</keyword>
<comment type="similarity">
    <text evidence="2">Belongs to the SLC13A/DASS transporter (TC 2.A.47) family. NADC subfamily.</text>
</comment>
<feature type="signal peptide" evidence="8">
    <location>
        <begin position="1"/>
        <end position="26"/>
    </location>
</feature>
<dbReference type="GO" id="GO:0015141">
    <property type="term" value="F:succinate transmembrane transporter activity"/>
    <property type="evidence" value="ECO:0007669"/>
    <property type="project" value="TreeGrafter"/>
</dbReference>
<feature type="transmembrane region" description="Helical" evidence="7">
    <location>
        <begin position="527"/>
        <end position="547"/>
    </location>
</feature>
<feature type="transmembrane region" description="Helical" evidence="7">
    <location>
        <begin position="148"/>
        <end position="166"/>
    </location>
</feature>
<protein>
    <submittedName>
        <fullName evidence="9">Solute carrier family 13 member 3</fullName>
    </submittedName>
</protein>
<keyword evidence="5 7" id="KW-0472">Membrane</keyword>
<feature type="transmembrane region" description="Helical" evidence="7">
    <location>
        <begin position="486"/>
        <end position="515"/>
    </location>
</feature>
<dbReference type="OMA" id="AINTWAM"/>
<feature type="chain" id="PRO_5039944014" evidence="8">
    <location>
        <begin position="27"/>
        <end position="622"/>
    </location>
</feature>
<keyword evidence="4 7" id="KW-1133">Transmembrane helix</keyword>
<evidence type="ECO:0000256" key="4">
    <source>
        <dbReference type="ARBA" id="ARBA00022989"/>
    </source>
</evidence>
<dbReference type="GeneTree" id="ENSGT01030000234550"/>
<feature type="transmembrane region" description="Helical" evidence="7">
    <location>
        <begin position="254"/>
        <end position="281"/>
    </location>
</feature>
<evidence type="ECO:0000256" key="1">
    <source>
        <dbReference type="ARBA" id="ARBA00004141"/>
    </source>
</evidence>
<reference evidence="9" key="1">
    <citation type="submission" date="2025-08" db="UniProtKB">
        <authorList>
            <consortium name="Ensembl"/>
        </authorList>
    </citation>
    <scope>IDENTIFICATION</scope>
</reference>
<dbReference type="InterPro" id="IPR001898">
    <property type="entry name" value="SLC13A/DASS"/>
</dbReference>
<accession>A0A9J8CR69</accession>
<evidence type="ECO:0000256" key="8">
    <source>
        <dbReference type="SAM" id="SignalP"/>
    </source>
</evidence>
<keyword evidence="3 7" id="KW-0812">Transmembrane</keyword>
<evidence type="ECO:0000256" key="2">
    <source>
        <dbReference type="ARBA" id="ARBA00006772"/>
    </source>
</evidence>
<reference evidence="9" key="2">
    <citation type="submission" date="2025-09" db="UniProtKB">
        <authorList>
            <consortium name="Ensembl"/>
        </authorList>
    </citation>
    <scope>IDENTIFICATION</scope>
</reference>
<feature type="transmembrane region" description="Helical" evidence="7">
    <location>
        <begin position="390"/>
        <end position="412"/>
    </location>
</feature>
<dbReference type="PANTHER" id="PTHR10283">
    <property type="entry name" value="SOLUTE CARRIER FAMILY 13 MEMBER"/>
    <property type="match status" value="1"/>
</dbReference>
<feature type="transmembrane region" description="Helical" evidence="7">
    <location>
        <begin position="567"/>
        <end position="586"/>
    </location>
</feature>